<accession>A0ACC0TK64</accession>
<dbReference type="Proteomes" id="UP000006729">
    <property type="component" value="Chromosome 1"/>
</dbReference>
<organism evidence="1 2">
    <name type="scientific">Populus trichocarpa</name>
    <name type="common">Western balsam poplar</name>
    <name type="synonym">Populus balsamifera subsp. trichocarpa</name>
    <dbReference type="NCBI Taxonomy" id="3694"/>
    <lineage>
        <taxon>Eukaryota</taxon>
        <taxon>Viridiplantae</taxon>
        <taxon>Streptophyta</taxon>
        <taxon>Embryophyta</taxon>
        <taxon>Tracheophyta</taxon>
        <taxon>Spermatophyta</taxon>
        <taxon>Magnoliopsida</taxon>
        <taxon>eudicotyledons</taxon>
        <taxon>Gunneridae</taxon>
        <taxon>Pentapetalae</taxon>
        <taxon>rosids</taxon>
        <taxon>fabids</taxon>
        <taxon>Malpighiales</taxon>
        <taxon>Salicaceae</taxon>
        <taxon>Saliceae</taxon>
        <taxon>Populus</taxon>
    </lineage>
</organism>
<gene>
    <name evidence="1" type="ORF">POPTR_001G174350v4</name>
</gene>
<protein>
    <submittedName>
        <fullName evidence="1">Uncharacterized protein</fullName>
    </submittedName>
</protein>
<name>A0ACC0TK64_POPTR</name>
<reference evidence="1 2" key="1">
    <citation type="journal article" date="2006" name="Science">
        <title>The genome of black cottonwood, Populus trichocarpa (Torr. &amp; Gray).</title>
        <authorList>
            <person name="Tuskan G.A."/>
            <person name="Difazio S."/>
            <person name="Jansson S."/>
            <person name="Bohlmann J."/>
            <person name="Grigoriev I."/>
            <person name="Hellsten U."/>
            <person name="Putnam N."/>
            <person name="Ralph S."/>
            <person name="Rombauts S."/>
            <person name="Salamov A."/>
            <person name="Schein J."/>
            <person name="Sterck L."/>
            <person name="Aerts A."/>
            <person name="Bhalerao R.R."/>
            <person name="Bhalerao R.P."/>
            <person name="Blaudez D."/>
            <person name="Boerjan W."/>
            <person name="Brun A."/>
            <person name="Brunner A."/>
            <person name="Busov V."/>
            <person name="Campbell M."/>
            <person name="Carlson J."/>
            <person name="Chalot M."/>
            <person name="Chapman J."/>
            <person name="Chen G.L."/>
            <person name="Cooper D."/>
            <person name="Coutinho P.M."/>
            <person name="Couturier J."/>
            <person name="Covert S."/>
            <person name="Cronk Q."/>
            <person name="Cunningham R."/>
            <person name="Davis J."/>
            <person name="Degroeve S."/>
            <person name="Dejardin A."/>
            <person name="Depamphilis C."/>
            <person name="Detter J."/>
            <person name="Dirks B."/>
            <person name="Dubchak I."/>
            <person name="Duplessis S."/>
            <person name="Ehlting J."/>
            <person name="Ellis B."/>
            <person name="Gendler K."/>
            <person name="Goodstein D."/>
            <person name="Gribskov M."/>
            <person name="Grimwood J."/>
            <person name="Groover A."/>
            <person name="Gunter L."/>
            <person name="Hamberger B."/>
            <person name="Heinze B."/>
            <person name="Helariutta Y."/>
            <person name="Henrissat B."/>
            <person name="Holligan D."/>
            <person name="Holt R."/>
            <person name="Huang W."/>
            <person name="Islam-Faridi N."/>
            <person name="Jones S."/>
            <person name="Jones-Rhoades M."/>
            <person name="Jorgensen R."/>
            <person name="Joshi C."/>
            <person name="Kangasjarvi J."/>
            <person name="Karlsson J."/>
            <person name="Kelleher C."/>
            <person name="Kirkpatrick R."/>
            <person name="Kirst M."/>
            <person name="Kohler A."/>
            <person name="Kalluri U."/>
            <person name="Larimer F."/>
            <person name="Leebens-Mack J."/>
            <person name="Leple J.C."/>
            <person name="Locascio P."/>
            <person name="Lou Y."/>
            <person name="Lucas S."/>
            <person name="Martin F."/>
            <person name="Montanini B."/>
            <person name="Napoli C."/>
            <person name="Nelson D.R."/>
            <person name="Nelson C."/>
            <person name="Nieminen K."/>
            <person name="Nilsson O."/>
            <person name="Pereda V."/>
            <person name="Peter G."/>
            <person name="Philippe R."/>
            <person name="Pilate G."/>
            <person name="Poliakov A."/>
            <person name="Razumovskaya J."/>
            <person name="Richardson P."/>
            <person name="Rinaldi C."/>
            <person name="Ritland K."/>
            <person name="Rouze P."/>
            <person name="Ryaboy D."/>
            <person name="Schmutz J."/>
            <person name="Schrader J."/>
            <person name="Segerman B."/>
            <person name="Shin H."/>
            <person name="Siddiqui A."/>
            <person name="Sterky F."/>
            <person name="Terry A."/>
            <person name="Tsai C.J."/>
            <person name="Uberbacher E."/>
            <person name="Unneberg P."/>
            <person name="Vahala J."/>
            <person name="Wall K."/>
            <person name="Wessler S."/>
            <person name="Yang G."/>
            <person name="Yin T."/>
            <person name="Douglas C."/>
            <person name="Marra M."/>
            <person name="Sandberg G."/>
            <person name="Van de Peer Y."/>
            <person name="Rokhsar D."/>
        </authorList>
    </citation>
    <scope>NUCLEOTIDE SEQUENCE [LARGE SCALE GENOMIC DNA]</scope>
    <source>
        <strain evidence="2">cv. Nisqually</strain>
    </source>
</reference>
<keyword evidence="2" id="KW-1185">Reference proteome</keyword>
<dbReference type="EMBL" id="CM009290">
    <property type="protein sequence ID" value="KAI9401809.1"/>
    <property type="molecule type" value="Genomic_DNA"/>
</dbReference>
<evidence type="ECO:0000313" key="1">
    <source>
        <dbReference type="EMBL" id="KAI9401809.1"/>
    </source>
</evidence>
<proteinExistence type="predicted"/>
<evidence type="ECO:0000313" key="2">
    <source>
        <dbReference type="Proteomes" id="UP000006729"/>
    </source>
</evidence>
<comment type="caution">
    <text evidence="1">The sequence shown here is derived from an EMBL/GenBank/DDBJ whole genome shotgun (WGS) entry which is preliminary data.</text>
</comment>
<sequence length="30" mass="3332">MLSLSLVSQREGKVKITDPTSIAREGLFRV</sequence>